<dbReference type="Proteomes" id="UP000001396">
    <property type="component" value="Unassembled WGS sequence"/>
</dbReference>
<dbReference type="OMA" id="TTERHID"/>
<dbReference type="EMBL" id="ADBJ01000042">
    <property type="protein sequence ID" value="EFA77707.1"/>
    <property type="molecule type" value="Genomic_DNA"/>
</dbReference>
<gene>
    <name evidence="1" type="ORF">PPL_12316</name>
</gene>
<dbReference type="PANTHER" id="PTHR46586:SF3">
    <property type="entry name" value="ANKYRIN REPEAT-CONTAINING PROTEIN"/>
    <property type="match status" value="1"/>
</dbReference>
<keyword evidence="2" id="KW-1185">Reference proteome</keyword>
<dbReference type="GeneID" id="31367783"/>
<dbReference type="InParanoid" id="D3BMA6"/>
<protein>
    <recommendedName>
        <fullName evidence="3">Ankyrin repeat protein</fullName>
    </recommendedName>
</protein>
<organism evidence="1 2">
    <name type="scientific">Heterostelium pallidum (strain ATCC 26659 / Pp 5 / PN500)</name>
    <name type="common">Cellular slime mold</name>
    <name type="synonym">Polysphondylium pallidum</name>
    <dbReference type="NCBI Taxonomy" id="670386"/>
    <lineage>
        <taxon>Eukaryota</taxon>
        <taxon>Amoebozoa</taxon>
        <taxon>Evosea</taxon>
        <taxon>Eumycetozoa</taxon>
        <taxon>Dictyostelia</taxon>
        <taxon>Acytosteliales</taxon>
        <taxon>Acytosteliaceae</taxon>
        <taxon>Heterostelium</taxon>
    </lineage>
</organism>
<accession>D3BMA6</accession>
<evidence type="ECO:0000313" key="2">
    <source>
        <dbReference type="Proteomes" id="UP000001396"/>
    </source>
</evidence>
<name>D3BMA6_HETP5</name>
<dbReference type="Gene3D" id="1.25.40.20">
    <property type="entry name" value="Ankyrin repeat-containing domain"/>
    <property type="match status" value="1"/>
</dbReference>
<proteinExistence type="predicted"/>
<evidence type="ECO:0008006" key="3">
    <source>
        <dbReference type="Google" id="ProtNLM"/>
    </source>
</evidence>
<dbReference type="RefSeq" id="XP_020429835.1">
    <property type="nucleotide sequence ID" value="XM_020583054.1"/>
</dbReference>
<reference evidence="1 2" key="1">
    <citation type="journal article" date="2011" name="Genome Res.">
        <title>Phylogeny-wide analysis of social amoeba genomes highlights ancient origins for complex intercellular communication.</title>
        <authorList>
            <person name="Heidel A.J."/>
            <person name="Lawal H.M."/>
            <person name="Felder M."/>
            <person name="Schilde C."/>
            <person name="Helps N.R."/>
            <person name="Tunggal B."/>
            <person name="Rivero F."/>
            <person name="John U."/>
            <person name="Schleicher M."/>
            <person name="Eichinger L."/>
            <person name="Platzer M."/>
            <person name="Noegel A.A."/>
            <person name="Schaap P."/>
            <person name="Gloeckner G."/>
        </authorList>
    </citation>
    <scope>NUCLEOTIDE SEQUENCE [LARGE SCALE GENOMIC DNA]</scope>
    <source>
        <strain evidence="2">ATCC 26659 / Pp 5 / PN500</strain>
    </source>
</reference>
<dbReference type="PANTHER" id="PTHR46586">
    <property type="entry name" value="ANKYRIN REPEAT-CONTAINING PROTEIN"/>
    <property type="match status" value="1"/>
</dbReference>
<dbReference type="InterPro" id="IPR052050">
    <property type="entry name" value="SecEffector_AnkRepeat"/>
</dbReference>
<dbReference type="AlphaFoldDB" id="D3BMA6"/>
<sequence>MDNKLFSSLFKNVVINKLIFDNVKSINRLRGEGNVYKWSQVIQLPHVQAGNNYLHLLKESLQMNFGAFQIFRNAVHAGSLEMFEYLLQYYRFTTAQISLDRVSTLKEQLLNSILINASRCNRLDIIECLLRTFPTYRWDFYGAMVDAPYSGNWEILKRLKKLHEQHNNDSDFSYCSVFDSAASVGRLDMIQWLLVNRSEDFEKSEMLIPAIEAGHLPVVEYILREHKELLDKEDKVLVKTAAVNGHLDVLKLLYEEKFSVPDNIVDDAALSGNLKLIKWLQENKIGVASLRAIQSAVTIEDLQTLVWLYHNSSDVVHLNIPFIVKLAVANNHLSVVKWLLENTTTERHIDSETIVNVAKGNYFDMFQFLLKNAQVQIPDNLLDIVVSRGHFKFIKYLHENTTLSCSTNSMDYSCSYGRLEIKDAQTKHFYWQWIEVSLKLFDGSWKTEQRSTFNRSHSNTSTSTIYW</sequence>
<evidence type="ECO:0000313" key="1">
    <source>
        <dbReference type="EMBL" id="EFA77707.1"/>
    </source>
</evidence>
<dbReference type="InterPro" id="IPR036770">
    <property type="entry name" value="Ankyrin_rpt-contain_sf"/>
</dbReference>
<comment type="caution">
    <text evidence="1">The sequence shown here is derived from an EMBL/GenBank/DDBJ whole genome shotgun (WGS) entry which is preliminary data.</text>
</comment>
<dbReference type="SUPFAM" id="SSF48403">
    <property type="entry name" value="Ankyrin repeat"/>
    <property type="match status" value="1"/>
</dbReference>